<dbReference type="PANTHER" id="PTHR11108:SF1">
    <property type="entry name" value="FERROCHELATASE, MITOCHONDRIAL"/>
    <property type="match status" value="1"/>
</dbReference>
<dbReference type="Pfam" id="PF00762">
    <property type="entry name" value="Ferrochelatase"/>
    <property type="match status" value="1"/>
</dbReference>
<dbReference type="GO" id="GO:0046872">
    <property type="term" value="F:metal ion binding"/>
    <property type="evidence" value="ECO:0007669"/>
    <property type="project" value="UniProtKB-KW"/>
</dbReference>
<dbReference type="Gene3D" id="3.40.50.1400">
    <property type="match status" value="2"/>
</dbReference>
<dbReference type="SUPFAM" id="SSF53800">
    <property type="entry name" value="Chelatase"/>
    <property type="match status" value="1"/>
</dbReference>
<evidence type="ECO:0000256" key="5">
    <source>
        <dbReference type="ARBA" id="ARBA00023133"/>
    </source>
</evidence>
<dbReference type="EC" id="4.98.1.1" evidence="9"/>
<keyword evidence="7 9" id="KW-0627">Porphyrin biosynthesis</keyword>
<dbReference type="PANTHER" id="PTHR11108">
    <property type="entry name" value="FERROCHELATASE"/>
    <property type="match status" value="1"/>
</dbReference>
<feature type="binding site" evidence="9">
    <location>
        <position position="290"/>
    </location>
    <ligand>
        <name>Fe(2+)</name>
        <dbReference type="ChEBI" id="CHEBI:29033"/>
    </ligand>
</feature>
<dbReference type="CDD" id="cd00419">
    <property type="entry name" value="Ferrochelatase_C"/>
    <property type="match status" value="1"/>
</dbReference>
<dbReference type="InterPro" id="IPR001015">
    <property type="entry name" value="Ferrochelatase"/>
</dbReference>
<keyword evidence="5 9" id="KW-0350">Heme biosynthesis</keyword>
<keyword evidence="6 9" id="KW-0456">Lyase</keyword>
<comment type="pathway">
    <text evidence="9">Porphyrin-containing compound metabolism; protoheme biosynthesis; protoheme from protoporphyrin-IX: step 1/1.</text>
</comment>
<evidence type="ECO:0000256" key="6">
    <source>
        <dbReference type="ARBA" id="ARBA00023239"/>
    </source>
</evidence>
<gene>
    <name evidence="9 11" type="primary">hemH</name>
    <name evidence="11" type="ORF">NKE59_08165</name>
</gene>
<comment type="similarity">
    <text evidence="1 9 10">Belongs to the ferrochelatase family.</text>
</comment>
<dbReference type="GO" id="GO:0006783">
    <property type="term" value="P:heme biosynthetic process"/>
    <property type="evidence" value="ECO:0007669"/>
    <property type="project" value="UniProtKB-UniRule"/>
</dbReference>
<comment type="subcellular location">
    <subcellularLocation>
        <location evidence="9">Cytoplasm</location>
    </subcellularLocation>
</comment>
<evidence type="ECO:0000256" key="8">
    <source>
        <dbReference type="ARBA" id="ARBA00024536"/>
    </source>
</evidence>
<evidence type="ECO:0000313" key="11">
    <source>
        <dbReference type="EMBL" id="XCC57456.1"/>
    </source>
</evidence>
<evidence type="ECO:0000256" key="4">
    <source>
        <dbReference type="ARBA" id="ARBA00023004"/>
    </source>
</evidence>
<feature type="binding site" evidence="9">
    <location>
        <position position="209"/>
    </location>
    <ligand>
        <name>Fe(2+)</name>
        <dbReference type="ChEBI" id="CHEBI:29033"/>
    </ligand>
</feature>
<dbReference type="EMBL" id="CP099959">
    <property type="protein sequence ID" value="XCC57456.1"/>
    <property type="molecule type" value="Genomic_DNA"/>
</dbReference>
<evidence type="ECO:0000256" key="1">
    <source>
        <dbReference type="ARBA" id="ARBA00007718"/>
    </source>
</evidence>
<keyword evidence="4 9" id="KW-0408">Iron</keyword>
<evidence type="ECO:0000256" key="3">
    <source>
        <dbReference type="ARBA" id="ARBA00022723"/>
    </source>
</evidence>
<accession>A0AAU8A214</accession>
<proteinExistence type="inferred from homology"/>
<dbReference type="GO" id="GO:0004325">
    <property type="term" value="F:ferrochelatase activity"/>
    <property type="evidence" value="ECO:0007669"/>
    <property type="project" value="UniProtKB-UniRule"/>
</dbReference>
<reference evidence="11" key="1">
    <citation type="submission" date="2022-06" db="EMBL/GenBank/DDBJ databases">
        <title>New Polynucleobacter species.</title>
        <authorList>
            <person name="Hahn M.W."/>
        </authorList>
    </citation>
    <scope>NUCLEOTIDE SEQUENCE</scope>
    <source>
        <strain evidence="11">UK-FUSCHL-C3</strain>
    </source>
</reference>
<dbReference type="FunFam" id="3.40.50.1400:FF:000002">
    <property type="entry name" value="Ferrochelatase"/>
    <property type="match status" value="1"/>
</dbReference>
<evidence type="ECO:0000256" key="9">
    <source>
        <dbReference type="HAMAP-Rule" id="MF_00323"/>
    </source>
</evidence>
<dbReference type="NCBIfam" id="TIGR00109">
    <property type="entry name" value="hemH"/>
    <property type="match status" value="1"/>
</dbReference>
<organism evidence="11">
    <name type="scientific">Polynucleobacter sp. UK-FUSCHL-C3</name>
    <dbReference type="NCBI Taxonomy" id="2955208"/>
    <lineage>
        <taxon>Bacteria</taxon>
        <taxon>Pseudomonadati</taxon>
        <taxon>Pseudomonadota</taxon>
        <taxon>Betaproteobacteria</taxon>
        <taxon>Burkholderiales</taxon>
        <taxon>Burkholderiaceae</taxon>
        <taxon>Polynucleobacter</taxon>
    </lineage>
</organism>
<keyword evidence="2 9" id="KW-0963">Cytoplasm</keyword>
<evidence type="ECO:0000256" key="2">
    <source>
        <dbReference type="ARBA" id="ARBA00022490"/>
    </source>
</evidence>
<evidence type="ECO:0000256" key="10">
    <source>
        <dbReference type="RuleBase" id="RU004185"/>
    </source>
</evidence>
<comment type="function">
    <text evidence="9">Catalyzes the ferrous insertion into protoporphyrin IX.</text>
</comment>
<protein>
    <recommendedName>
        <fullName evidence="9">Ferrochelatase</fullName>
        <ecNumber evidence="9">4.98.1.1</ecNumber>
    </recommendedName>
    <alternativeName>
        <fullName evidence="9">Heme synthase</fullName>
    </alternativeName>
    <alternativeName>
        <fullName evidence="9">Protoheme ferro-lyase</fullName>
    </alternativeName>
</protein>
<dbReference type="InterPro" id="IPR033659">
    <property type="entry name" value="Ferrochelatase_N"/>
</dbReference>
<dbReference type="HAMAP" id="MF_00323">
    <property type="entry name" value="Ferrochelatase"/>
    <property type="match status" value="1"/>
</dbReference>
<sequence>MNTSPHLRSARTGILVINLGTPEAPTRSAVRTYLKQFLSDPRVVEIPRLVWWLILHGIILPIRSGASAKKYASIWMQEGSPLLVYSKAQALGLQARFSTSNPSVIVDLAMRYGKPSIAEVLERFRQENVERLLLLPLYPQYSATTSASSFDEVFDVLKRWRNQPELRLVKHYHDSPAYIDALRQKIEEYWTQNGRPDFAKGAKLVMSFHGLPKRNLMQGDPYHCECLKTGRLLGEALGLEPNQYHVTFQSRFGRAEWLKPYTALTLEGLGKDSCPHIDIVCPGFPADCLETLEEIAMEGQEIFHEYGGGDYRYIPCLNDDPAFISALEQIAQAHMQGWPSVPDSAADLAVRECRAQEVSAKIAAGDQAS</sequence>
<dbReference type="AlphaFoldDB" id="A0AAU8A214"/>
<name>A0AAU8A214_9BURK</name>
<dbReference type="RefSeq" id="WP_353438486.1">
    <property type="nucleotide sequence ID" value="NZ_CP099959.1"/>
</dbReference>
<evidence type="ECO:0000256" key="7">
    <source>
        <dbReference type="ARBA" id="ARBA00023244"/>
    </source>
</evidence>
<keyword evidence="3 9" id="KW-0479">Metal-binding</keyword>
<comment type="catalytic activity">
    <reaction evidence="8">
        <text>Fe-coproporphyrin III + 2 H(+) = coproporphyrin III + Fe(2+)</text>
        <dbReference type="Rhea" id="RHEA:49572"/>
        <dbReference type="ChEBI" id="CHEBI:15378"/>
        <dbReference type="ChEBI" id="CHEBI:29033"/>
        <dbReference type="ChEBI" id="CHEBI:68438"/>
        <dbReference type="ChEBI" id="CHEBI:131725"/>
        <dbReference type="EC" id="4.99.1.9"/>
    </reaction>
    <physiologicalReaction direction="right-to-left" evidence="8">
        <dbReference type="Rhea" id="RHEA:49574"/>
    </physiologicalReaction>
</comment>
<dbReference type="GO" id="GO:0005737">
    <property type="term" value="C:cytoplasm"/>
    <property type="evidence" value="ECO:0007669"/>
    <property type="project" value="UniProtKB-SubCell"/>
</dbReference>
<comment type="catalytic activity">
    <reaction evidence="9">
        <text>heme b + 2 H(+) = protoporphyrin IX + Fe(2+)</text>
        <dbReference type="Rhea" id="RHEA:22584"/>
        <dbReference type="ChEBI" id="CHEBI:15378"/>
        <dbReference type="ChEBI" id="CHEBI:29033"/>
        <dbReference type="ChEBI" id="CHEBI:57306"/>
        <dbReference type="ChEBI" id="CHEBI:60344"/>
        <dbReference type="EC" id="4.98.1.1"/>
    </reaction>
</comment>
<dbReference type="CDD" id="cd03411">
    <property type="entry name" value="Ferrochelatase_N"/>
    <property type="match status" value="1"/>
</dbReference>
<dbReference type="InterPro" id="IPR033644">
    <property type="entry name" value="Ferrochelatase_C"/>
</dbReference>